<evidence type="ECO:0000313" key="2">
    <source>
        <dbReference type="EMBL" id="KAF7927305.1"/>
    </source>
</evidence>
<comment type="caution">
    <text evidence="2">The sequence shown here is derived from an EMBL/GenBank/DDBJ whole genome shotgun (WGS) entry which is preliminary data.</text>
</comment>
<protein>
    <submittedName>
        <fullName evidence="2">Uncharacterized protein</fullName>
    </submittedName>
</protein>
<evidence type="ECO:0000256" key="1">
    <source>
        <dbReference type="SAM" id="MobiDB-lite"/>
    </source>
</evidence>
<name>A0A9P5LKX1_9HELO</name>
<proteinExistence type="predicted"/>
<dbReference type="GeneID" id="62153568"/>
<gene>
    <name evidence="2" type="ORF">EAE97_009980</name>
</gene>
<dbReference type="Proteomes" id="UP000710849">
    <property type="component" value="Unassembled WGS sequence"/>
</dbReference>
<accession>A0A9P5LKX1</accession>
<organism evidence="2 3">
    <name type="scientific">Botrytis byssoidea</name>
    <dbReference type="NCBI Taxonomy" id="139641"/>
    <lineage>
        <taxon>Eukaryota</taxon>
        <taxon>Fungi</taxon>
        <taxon>Dikarya</taxon>
        <taxon>Ascomycota</taxon>
        <taxon>Pezizomycotina</taxon>
        <taxon>Leotiomycetes</taxon>
        <taxon>Helotiales</taxon>
        <taxon>Sclerotiniaceae</taxon>
        <taxon>Botrytis</taxon>
    </lineage>
</organism>
<sequence>MVASVNVGRPLSIELMDHITLELKYQSAINKFPDDEFGEIQRAELKLGAFSRDQKTVKNLTRRLEEWSMKRGILSESASEKLTPEFIRNHDGLDNYHILKNEVEKKERKRLEAENQKKETSGKKPQKKPSRSHTSESSRR</sequence>
<reference evidence="2 3" key="1">
    <citation type="journal article" date="2020" name="Genome Biol. Evol.">
        <title>Comparative genomics of Sclerotiniaceae.</title>
        <authorList>
            <person name="Valero Jimenez C.A."/>
            <person name="Steentjes M."/>
            <person name="Scholten O.E."/>
            <person name="Van Kan J.A.L."/>
        </authorList>
    </citation>
    <scope>NUCLEOTIDE SEQUENCE [LARGE SCALE GENOMIC DNA]</scope>
    <source>
        <strain evidence="2 3">MUCL 94</strain>
    </source>
</reference>
<keyword evidence="3" id="KW-1185">Reference proteome</keyword>
<dbReference type="AlphaFoldDB" id="A0A9P5LKX1"/>
<dbReference type="RefSeq" id="XP_038728541.1">
    <property type="nucleotide sequence ID" value="XM_038880495.1"/>
</dbReference>
<evidence type="ECO:0000313" key="3">
    <source>
        <dbReference type="Proteomes" id="UP000710849"/>
    </source>
</evidence>
<dbReference type="EMBL" id="RCSW01000025">
    <property type="protein sequence ID" value="KAF7927305.1"/>
    <property type="molecule type" value="Genomic_DNA"/>
</dbReference>
<feature type="compositionally biased region" description="Basic and acidic residues" evidence="1">
    <location>
        <begin position="104"/>
        <end position="122"/>
    </location>
</feature>
<feature type="region of interest" description="Disordered" evidence="1">
    <location>
        <begin position="104"/>
        <end position="140"/>
    </location>
</feature>